<evidence type="ECO:0000256" key="1">
    <source>
        <dbReference type="SAM" id="MobiDB-lite"/>
    </source>
</evidence>
<accession>A0A2Z7B6E4</accession>
<gene>
    <name evidence="2" type="ORF">F511_21852</name>
</gene>
<evidence type="ECO:0000313" key="2">
    <source>
        <dbReference type="EMBL" id="KZV29753.1"/>
    </source>
</evidence>
<proteinExistence type="predicted"/>
<evidence type="ECO:0000313" key="3">
    <source>
        <dbReference type="Proteomes" id="UP000250235"/>
    </source>
</evidence>
<dbReference type="AlphaFoldDB" id="A0A2Z7B6E4"/>
<name>A0A2Z7B6E4_9LAMI</name>
<feature type="compositionally biased region" description="Low complexity" evidence="1">
    <location>
        <begin position="124"/>
        <end position="137"/>
    </location>
</feature>
<feature type="region of interest" description="Disordered" evidence="1">
    <location>
        <begin position="113"/>
        <end position="139"/>
    </location>
</feature>
<protein>
    <submittedName>
        <fullName evidence="2">Uncharacterized protein</fullName>
    </submittedName>
</protein>
<feature type="compositionally biased region" description="Polar residues" evidence="1">
    <location>
        <begin position="58"/>
        <end position="79"/>
    </location>
</feature>
<organism evidence="2 3">
    <name type="scientific">Dorcoceras hygrometricum</name>
    <dbReference type="NCBI Taxonomy" id="472368"/>
    <lineage>
        <taxon>Eukaryota</taxon>
        <taxon>Viridiplantae</taxon>
        <taxon>Streptophyta</taxon>
        <taxon>Embryophyta</taxon>
        <taxon>Tracheophyta</taxon>
        <taxon>Spermatophyta</taxon>
        <taxon>Magnoliopsida</taxon>
        <taxon>eudicotyledons</taxon>
        <taxon>Gunneridae</taxon>
        <taxon>Pentapetalae</taxon>
        <taxon>asterids</taxon>
        <taxon>lamiids</taxon>
        <taxon>Lamiales</taxon>
        <taxon>Gesneriaceae</taxon>
        <taxon>Didymocarpoideae</taxon>
        <taxon>Trichosporeae</taxon>
        <taxon>Loxocarpinae</taxon>
        <taxon>Dorcoceras</taxon>
    </lineage>
</organism>
<feature type="region of interest" description="Disordered" evidence="1">
    <location>
        <begin position="52"/>
        <end position="91"/>
    </location>
</feature>
<dbReference type="Proteomes" id="UP000250235">
    <property type="component" value="Unassembled WGS sequence"/>
</dbReference>
<dbReference type="EMBL" id="KV009356">
    <property type="protein sequence ID" value="KZV29753.1"/>
    <property type="molecule type" value="Genomic_DNA"/>
</dbReference>
<keyword evidence="3" id="KW-1185">Reference proteome</keyword>
<reference evidence="2 3" key="1">
    <citation type="journal article" date="2015" name="Proc. Natl. Acad. Sci. U.S.A.">
        <title>The resurrection genome of Boea hygrometrica: A blueprint for survival of dehydration.</title>
        <authorList>
            <person name="Xiao L."/>
            <person name="Yang G."/>
            <person name="Zhang L."/>
            <person name="Yang X."/>
            <person name="Zhao S."/>
            <person name="Ji Z."/>
            <person name="Zhou Q."/>
            <person name="Hu M."/>
            <person name="Wang Y."/>
            <person name="Chen M."/>
            <person name="Xu Y."/>
            <person name="Jin H."/>
            <person name="Xiao X."/>
            <person name="Hu G."/>
            <person name="Bao F."/>
            <person name="Hu Y."/>
            <person name="Wan P."/>
            <person name="Li L."/>
            <person name="Deng X."/>
            <person name="Kuang T."/>
            <person name="Xiang C."/>
            <person name="Zhu J.K."/>
            <person name="Oliver M.J."/>
            <person name="He Y."/>
        </authorList>
    </citation>
    <scope>NUCLEOTIDE SEQUENCE [LARGE SCALE GENOMIC DNA]</scope>
    <source>
        <strain evidence="3">cv. XS01</strain>
    </source>
</reference>
<sequence>MDDPDARDKATSYRKKYPVASYCSLADGFALKVQQMLFAMCLIYPVVGKSSRKHLKPTTGQPAASISSPAQPVASYSASSRRKTRRRNETDVVRICTRKRDLYFTDGISSSRRSEQVQRRRQRTAAAAREGAAAVSGRRGGREAATRVVKCRVCHANPRSLCLHVVTLLLRNNSCYPCPINSALSYLLSCTHTKQDNSPINSGE</sequence>